<feature type="transmembrane region" description="Helical" evidence="2">
    <location>
        <begin position="6"/>
        <end position="24"/>
    </location>
</feature>
<comment type="subcellular location">
    <subcellularLocation>
        <location evidence="2">Cell membrane</location>
        <topology evidence="2">Multi-pass membrane protein</topology>
    </subcellularLocation>
</comment>
<gene>
    <name evidence="3" type="primary">nuoJ</name>
    <name evidence="3" type="ORF">SBA1_940017</name>
</gene>
<keyword evidence="2" id="KW-1133">Transmembrane helix</keyword>
<keyword evidence="2" id="KW-0520">NAD</keyword>
<accession>A0A2U3LCU7</accession>
<dbReference type="InterPro" id="IPR001457">
    <property type="entry name" value="NADH_UbQ/plastoQ_OxRdtase_su6"/>
</dbReference>
<keyword evidence="2" id="KW-0812">Transmembrane</keyword>
<dbReference type="Gene3D" id="1.20.120.1200">
    <property type="entry name" value="NADH-ubiquinone/plastoquinone oxidoreductase chain 6, subunit NuoJ"/>
    <property type="match status" value="1"/>
</dbReference>
<dbReference type="GO" id="GO:0005886">
    <property type="term" value="C:plasma membrane"/>
    <property type="evidence" value="ECO:0007669"/>
    <property type="project" value="UniProtKB-SubCell"/>
</dbReference>
<name>A0A2U3LCU7_9BACT</name>
<comment type="catalytic activity">
    <reaction evidence="2">
        <text>a quinone + NADH + 5 H(+)(in) = a quinol + NAD(+) + 4 H(+)(out)</text>
        <dbReference type="Rhea" id="RHEA:57888"/>
        <dbReference type="ChEBI" id="CHEBI:15378"/>
        <dbReference type="ChEBI" id="CHEBI:24646"/>
        <dbReference type="ChEBI" id="CHEBI:57540"/>
        <dbReference type="ChEBI" id="CHEBI:57945"/>
        <dbReference type="ChEBI" id="CHEBI:132124"/>
    </reaction>
</comment>
<comment type="similarity">
    <text evidence="1 2">Belongs to the complex I subunit 6 family.</text>
</comment>
<dbReference type="PANTHER" id="PTHR33269:SF17">
    <property type="entry name" value="NADH-UBIQUINONE OXIDOREDUCTASE CHAIN 6"/>
    <property type="match status" value="1"/>
</dbReference>
<dbReference type="EC" id="7.1.1.-" evidence="2"/>
<evidence type="ECO:0000313" key="3">
    <source>
        <dbReference type="EMBL" id="SPF49741.1"/>
    </source>
</evidence>
<dbReference type="AlphaFoldDB" id="A0A2U3LCU7"/>
<dbReference type="GO" id="GO:0008137">
    <property type="term" value="F:NADH dehydrogenase (ubiquinone) activity"/>
    <property type="evidence" value="ECO:0007669"/>
    <property type="project" value="UniProtKB-UniRule"/>
</dbReference>
<dbReference type="InterPro" id="IPR042106">
    <property type="entry name" value="Nuo/plastoQ_OxRdtase_6_NuoJ"/>
</dbReference>
<protein>
    <recommendedName>
        <fullName evidence="2">NADH-quinone oxidoreductase subunit J</fullName>
        <ecNumber evidence="2">7.1.1.-</ecNumber>
    </recommendedName>
</protein>
<feature type="transmembrane region" description="Helical" evidence="2">
    <location>
        <begin position="55"/>
        <end position="78"/>
    </location>
</feature>
<organism evidence="3 4">
    <name type="scientific">Candidatus Sulfotelmatobacter kueseliae</name>
    <dbReference type="NCBI Taxonomy" id="2042962"/>
    <lineage>
        <taxon>Bacteria</taxon>
        <taxon>Pseudomonadati</taxon>
        <taxon>Acidobacteriota</taxon>
        <taxon>Terriglobia</taxon>
        <taxon>Terriglobales</taxon>
        <taxon>Candidatus Korobacteraceae</taxon>
        <taxon>Candidatus Sulfotelmatobacter</taxon>
    </lineage>
</organism>
<dbReference type="Pfam" id="PF00499">
    <property type="entry name" value="Oxidored_q3"/>
    <property type="match status" value="1"/>
</dbReference>
<feature type="transmembrane region" description="Helical" evidence="2">
    <location>
        <begin position="139"/>
        <end position="162"/>
    </location>
</feature>
<evidence type="ECO:0000256" key="1">
    <source>
        <dbReference type="ARBA" id="ARBA00005698"/>
    </source>
</evidence>
<comment type="function">
    <text evidence="2">NDH-1 shuttles electrons from NADH, via FMN and iron-sulfur (Fe-S) centers, to quinones in the respiratory chain. Couples the redox reaction to proton translocation (for every two electrons transferred, four hydrogen ions are translocated across the cytoplasmic membrane), and thus conserves the redox energy in a proton gradient.</text>
</comment>
<dbReference type="PANTHER" id="PTHR33269">
    <property type="entry name" value="NADH-UBIQUINONE OXIDOREDUCTASE CHAIN 6"/>
    <property type="match status" value="1"/>
</dbReference>
<proteinExistence type="inferred from homology"/>
<dbReference type="Proteomes" id="UP000238701">
    <property type="component" value="Unassembled WGS sequence"/>
</dbReference>
<keyword evidence="2" id="KW-0472">Membrane</keyword>
<feature type="transmembrane region" description="Helical" evidence="2">
    <location>
        <begin position="90"/>
        <end position="111"/>
    </location>
</feature>
<keyword evidence="2" id="KW-0874">Quinone</keyword>
<evidence type="ECO:0000313" key="4">
    <source>
        <dbReference type="Proteomes" id="UP000238701"/>
    </source>
</evidence>
<keyword evidence="2" id="KW-1003">Cell membrane</keyword>
<dbReference type="EMBL" id="OMOD01000193">
    <property type="protein sequence ID" value="SPF49741.1"/>
    <property type="molecule type" value="Genomic_DNA"/>
</dbReference>
<sequence>MSVHLVLFLAFGAVALAGAINLLAQTHPINSALSLIAVMAALAGEYLLLGAEFVAALQVIVYAGAVMVLFVFVIMLLNAGVEERSKGSRVAILFGVPGTLLGGVLIAWVLLRHSGTGDVPAGALPGAPATIGPLLFHEFLLPFEITSILILIAIMGAVVLASKPPSAPVPPREGN</sequence>
<reference evidence="4" key="1">
    <citation type="submission" date="2018-02" db="EMBL/GenBank/DDBJ databases">
        <authorList>
            <person name="Hausmann B."/>
        </authorList>
    </citation>
    <scope>NUCLEOTIDE SEQUENCE [LARGE SCALE GENOMIC DNA]</scope>
    <source>
        <strain evidence="4">Peat soil MAG SbA1</strain>
    </source>
</reference>
<dbReference type="GO" id="GO:0048038">
    <property type="term" value="F:quinone binding"/>
    <property type="evidence" value="ECO:0007669"/>
    <property type="project" value="UniProtKB-UniRule"/>
</dbReference>
<dbReference type="OrthoDB" id="9790848at2"/>
<evidence type="ECO:0000256" key="2">
    <source>
        <dbReference type="RuleBase" id="RU004429"/>
    </source>
</evidence>
<feature type="transmembrane region" description="Helical" evidence="2">
    <location>
        <begin position="31"/>
        <end position="49"/>
    </location>
</feature>